<dbReference type="AlphaFoldDB" id="A0A370GMV3"/>
<dbReference type="Proteomes" id="UP000255355">
    <property type="component" value="Unassembled WGS sequence"/>
</dbReference>
<organism evidence="7 8">
    <name type="scientific">Nocardia mexicana</name>
    <dbReference type="NCBI Taxonomy" id="279262"/>
    <lineage>
        <taxon>Bacteria</taxon>
        <taxon>Bacillati</taxon>
        <taxon>Actinomycetota</taxon>
        <taxon>Actinomycetes</taxon>
        <taxon>Mycobacteriales</taxon>
        <taxon>Nocardiaceae</taxon>
        <taxon>Nocardia</taxon>
    </lineage>
</organism>
<evidence type="ECO:0000256" key="5">
    <source>
        <dbReference type="SAM" id="MobiDB-lite"/>
    </source>
</evidence>
<dbReference type="RefSeq" id="WP_068019175.1">
    <property type="nucleotide sequence ID" value="NZ_QQAZ01000014.1"/>
</dbReference>
<protein>
    <submittedName>
        <fullName evidence="7">Mycofactocin system glycosyltransferase</fullName>
    </submittedName>
</protein>
<dbReference type="PANTHER" id="PTHR43179">
    <property type="entry name" value="RHAMNOSYLTRANSFERASE WBBL"/>
    <property type="match status" value="1"/>
</dbReference>
<evidence type="ECO:0000313" key="7">
    <source>
        <dbReference type="EMBL" id="RDI45055.1"/>
    </source>
</evidence>
<evidence type="ECO:0000256" key="4">
    <source>
        <dbReference type="ARBA" id="ARBA00022679"/>
    </source>
</evidence>
<feature type="domain" description="Glycosyltransferase 2-like" evidence="6">
    <location>
        <begin position="97"/>
        <end position="204"/>
    </location>
</feature>
<keyword evidence="3" id="KW-0328">Glycosyltransferase</keyword>
<gene>
    <name evidence="7" type="ORF">DFR68_11476</name>
</gene>
<evidence type="ECO:0000256" key="3">
    <source>
        <dbReference type="ARBA" id="ARBA00022676"/>
    </source>
</evidence>
<dbReference type="STRING" id="1210089.GCA_001613165_02767"/>
<keyword evidence="8" id="KW-1185">Reference proteome</keyword>
<evidence type="ECO:0000313" key="8">
    <source>
        <dbReference type="Proteomes" id="UP000255355"/>
    </source>
</evidence>
<dbReference type="GO" id="GO:0016757">
    <property type="term" value="F:glycosyltransferase activity"/>
    <property type="evidence" value="ECO:0007669"/>
    <property type="project" value="UniProtKB-KW"/>
</dbReference>
<comment type="similarity">
    <text evidence="2">Belongs to the glycosyltransferase 2 family.</text>
</comment>
<dbReference type="InterPro" id="IPR029044">
    <property type="entry name" value="Nucleotide-diphossugar_trans"/>
</dbReference>
<dbReference type="Gene3D" id="3.90.550.10">
    <property type="entry name" value="Spore Coat Polysaccharide Biosynthesis Protein SpsA, Chain A"/>
    <property type="match status" value="1"/>
</dbReference>
<evidence type="ECO:0000256" key="1">
    <source>
        <dbReference type="ARBA" id="ARBA00004776"/>
    </source>
</evidence>
<keyword evidence="4 7" id="KW-0808">Transferase</keyword>
<dbReference type="InterPro" id="IPR023981">
    <property type="entry name" value="MftF"/>
</dbReference>
<name>A0A370GMV3_9NOCA</name>
<evidence type="ECO:0000259" key="6">
    <source>
        <dbReference type="Pfam" id="PF00535"/>
    </source>
</evidence>
<dbReference type="PANTHER" id="PTHR43179:SF12">
    <property type="entry name" value="GALACTOFURANOSYLTRANSFERASE GLFT2"/>
    <property type="match status" value="1"/>
</dbReference>
<comment type="caution">
    <text evidence="7">The sequence shown here is derived from an EMBL/GenBank/DDBJ whole genome shotgun (WGS) entry which is preliminary data.</text>
</comment>
<dbReference type="InterPro" id="IPR001173">
    <property type="entry name" value="Glyco_trans_2-like"/>
</dbReference>
<reference evidence="7 8" key="1">
    <citation type="submission" date="2018-07" db="EMBL/GenBank/DDBJ databases">
        <title>Genomic Encyclopedia of Type Strains, Phase IV (KMG-IV): sequencing the most valuable type-strain genomes for metagenomic binning, comparative biology and taxonomic classification.</title>
        <authorList>
            <person name="Goeker M."/>
        </authorList>
    </citation>
    <scope>NUCLEOTIDE SEQUENCE [LARGE SCALE GENOMIC DNA]</scope>
    <source>
        <strain evidence="7 8">DSM 44952</strain>
    </source>
</reference>
<proteinExistence type="inferred from homology"/>
<comment type="pathway">
    <text evidence="1">Cell wall biogenesis; cell wall polysaccharide biosynthesis.</text>
</comment>
<sequence>MTDGKRTGSGDPPGPSAPLPEGVRVTLDPGVRMIEPHLWWGGSPARLLRLTPAGYAAWQQLRIAPVRGGAAAVLARRLTDSGFAHPRPRPRRSADLTVVVPVRDRPVPLARCLTALGDRYPVIVVDDGSADPASVAAVAAHHGATLLRHDRNRGPAAARNTALRRVRTELVAFVDSDCVPGGDWIARLAGHFDDPLVAAVAPRITALGPGPCGLDLGDRAARVVPNTPVAFVPTAALLARRGALVDIARHTAVFDPGLRFGEDVDLVWRLHEAGWRVRYDPGAVVAHEEPSSVGRVLARRFRYGTSAAPLAERHPDSLPPLAVPFWSAATVVALLGGRPLPAAAAFTASLLSNGATLRRLGAPPRQAVRYAVASLWHTGLAIGRYSTKYCGPLLLALAVTGRGPRTGRRLAIGALLLGPAVVSATDGRVHNPMREIADDIAYGCGVWVGCLRHRTVVPLRPRLTLARRSGREVSPKD</sequence>
<dbReference type="EMBL" id="QQAZ01000014">
    <property type="protein sequence ID" value="RDI45055.1"/>
    <property type="molecule type" value="Genomic_DNA"/>
</dbReference>
<accession>A0A370GMV3</accession>
<dbReference type="NCBIfam" id="TIGR03965">
    <property type="entry name" value="mycofact_glyco"/>
    <property type="match status" value="1"/>
</dbReference>
<feature type="region of interest" description="Disordered" evidence="5">
    <location>
        <begin position="1"/>
        <end position="22"/>
    </location>
</feature>
<dbReference type="Pfam" id="PF00535">
    <property type="entry name" value="Glycos_transf_2"/>
    <property type="match status" value="1"/>
</dbReference>
<dbReference type="SUPFAM" id="SSF53448">
    <property type="entry name" value="Nucleotide-diphospho-sugar transferases"/>
    <property type="match status" value="1"/>
</dbReference>
<evidence type="ECO:0000256" key="2">
    <source>
        <dbReference type="ARBA" id="ARBA00006739"/>
    </source>
</evidence>